<gene>
    <name evidence="1" type="ORF">SAMN06269250_4836</name>
</gene>
<accession>A0A286GIP1</accession>
<reference evidence="2" key="1">
    <citation type="submission" date="2017-09" db="EMBL/GenBank/DDBJ databases">
        <authorList>
            <person name="Varghese N."/>
            <person name="Submissions S."/>
        </authorList>
    </citation>
    <scope>NUCLEOTIDE SEQUENCE [LARGE SCALE GENOMIC DNA]</scope>
    <source>
        <strain evidence="2">DSM 29961</strain>
    </source>
</reference>
<dbReference type="EMBL" id="OCNH01000004">
    <property type="protein sequence ID" value="SOD95370.1"/>
    <property type="molecule type" value="Genomic_DNA"/>
</dbReference>
<dbReference type="Proteomes" id="UP000219452">
    <property type="component" value="Unassembled WGS sequence"/>
</dbReference>
<organism evidence="1 2">
    <name type="scientific">Spirosoma fluviale</name>
    <dbReference type="NCBI Taxonomy" id="1597977"/>
    <lineage>
        <taxon>Bacteria</taxon>
        <taxon>Pseudomonadati</taxon>
        <taxon>Bacteroidota</taxon>
        <taxon>Cytophagia</taxon>
        <taxon>Cytophagales</taxon>
        <taxon>Cytophagaceae</taxon>
        <taxon>Spirosoma</taxon>
    </lineage>
</organism>
<dbReference type="AlphaFoldDB" id="A0A286GIP1"/>
<evidence type="ECO:0008006" key="3">
    <source>
        <dbReference type="Google" id="ProtNLM"/>
    </source>
</evidence>
<protein>
    <recommendedName>
        <fullName evidence="3">Glycosyltransferase RgtA/B/C/D-like domain-containing protein</fullName>
    </recommendedName>
</protein>
<dbReference type="OrthoDB" id="920421at2"/>
<dbReference type="RefSeq" id="WP_144035966.1">
    <property type="nucleotide sequence ID" value="NZ_OCNH01000004.1"/>
</dbReference>
<evidence type="ECO:0000313" key="1">
    <source>
        <dbReference type="EMBL" id="SOD95370.1"/>
    </source>
</evidence>
<sequence>MKNRLFEGISFLLILVAIYILNHQLTTIADVHMGDEAFYLYQGISNFRLGLQTDWGPAYSLWYKFLSFFQPDTIRLYYLNMFLMSSLSTIVLYVALRVAQFRWYWALYCTLAFHFSPINFPEGVKVSILLFLLTLLVFIMSARYLRQRLHLACALLTLTYSVFAYFRPEYVVPFGVCFVLFIGATFWFRQSFYLVAGIAAVVLLLFFGVGSPLSEKGEKAFKQDFSYNYTMRHPEDARLHEYNNWVDSEVMSQLIFGERVSGLSNALIRHPKLVLGDHLLPNMYNLSVQLISILGTYFTPLTYLRGVSALEPLLYRKLTWLLLMAGFLAAVSIRKTARVAAQRVLDNPWPYIVAITAVIAPVASSIYSMGIKIRYLPPFYFFIPVVVGALLVSIQLRPWLSQRIPAPKPVSPLVRAVLTLLFVLGVGGWMFQESQQQTPTRAIDRKLIEYTRQLTASVTDRDRIRMFENPDALTTYLGGVAIAYERYKRNSDFHEFVKQNDINLIIFRPEIMHYYRNDTSMQRFIEHPPQAFIRKLGFYPNTYTLVRQDLLK</sequence>
<evidence type="ECO:0000313" key="2">
    <source>
        <dbReference type="Proteomes" id="UP000219452"/>
    </source>
</evidence>
<proteinExistence type="predicted"/>
<name>A0A286GIP1_9BACT</name>
<keyword evidence="2" id="KW-1185">Reference proteome</keyword>